<comment type="caution">
    <text evidence="1">The sequence shown here is derived from an EMBL/GenBank/DDBJ whole genome shotgun (WGS) entry which is preliminary data.</text>
</comment>
<reference evidence="1" key="2">
    <citation type="submission" date="2021-01" db="EMBL/GenBank/DDBJ databases">
        <authorList>
            <person name="Schikora-Tamarit M.A."/>
        </authorList>
    </citation>
    <scope>NUCLEOTIDE SEQUENCE</scope>
    <source>
        <strain evidence="1">CBS2887</strain>
    </source>
</reference>
<dbReference type="EMBL" id="JAEUBG010001725">
    <property type="protein sequence ID" value="KAH3685934.1"/>
    <property type="molecule type" value="Genomic_DNA"/>
</dbReference>
<reference evidence="1" key="1">
    <citation type="journal article" date="2021" name="Open Biol.">
        <title>Shared evolutionary footprints suggest mitochondrial oxidative damage underlies multiple complex I losses in fungi.</title>
        <authorList>
            <person name="Schikora-Tamarit M.A."/>
            <person name="Marcet-Houben M."/>
            <person name="Nosek J."/>
            <person name="Gabaldon T."/>
        </authorList>
    </citation>
    <scope>NUCLEOTIDE SEQUENCE</scope>
    <source>
        <strain evidence="1">CBS2887</strain>
    </source>
</reference>
<protein>
    <recommendedName>
        <fullName evidence="3">Phytanoyl-CoA dioxygenase</fullName>
    </recommendedName>
</protein>
<dbReference type="PANTHER" id="PTHR31630">
    <property type="entry name" value="PHYTANOYL-COA DIOXYGENASE-RELATED-RELATED"/>
    <property type="match status" value="1"/>
</dbReference>
<sequence length="356" mass="40167">MSATATQTATAQPVLSLKTNPLYNEKTHLIEKTAAQITSQTYGDWRDELNSQGYCVVKGAISAEKAQAYREDIFNWMKSLRPNFDENDKSTWTPENLPGCSKISTYTNYCVPHEDFFWRLRNEPGFKDAFAKYWGDDKLLVSFDAINVSLPGYKSDDLKTTKPWPHVDSSPYRNGLTCIQGIAALAPAGEKDGSLIVYKNSHKYIEEFFKNGGIPEEKWHPADNVQLSTEELENFLKLYPDVEKLKVHVEPGDLILWDSRTIHYGAAPDDDSDVIRTIAYISYSPASFATEEALAAKNEVFKQWGGTTHWAFDNINARLFKATLPNGELDPADRTEPLHLPELSDEILKLAGAKRY</sequence>
<dbReference type="SUPFAM" id="SSF51197">
    <property type="entry name" value="Clavaminate synthase-like"/>
    <property type="match status" value="1"/>
</dbReference>
<dbReference type="Pfam" id="PF05721">
    <property type="entry name" value="PhyH"/>
    <property type="match status" value="1"/>
</dbReference>
<name>A0A9P8QAL1_WICPI</name>
<dbReference type="Proteomes" id="UP000774326">
    <property type="component" value="Unassembled WGS sequence"/>
</dbReference>
<organism evidence="1 2">
    <name type="scientific">Wickerhamomyces pijperi</name>
    <name type="common">Yeast</name>
    <name type="synonym">Pichia pijperi</name>
    <dbReference type="NCBI Taxonomy" id="599730"/>
    <lineage>
        <taxon>Eukaryota</taxon>
        <taxon>Fungi</taxon>
        <taxon>Dikarya</taxon>
        <taxon>Ascomycota</taxon>
        <taxon>Saccharomycotina</taxon>
        <taxon>Saccharomycetes</taxon>
        <taxon>Phaffomycetales</taxon>
        <taxon>Wickerhamomycetaceae</taxon>
        <taxon>Wickerhamomyces</taxon>
    </lineage>
</organism>
<evidence type="ECO:0008006" key="3">
    <source>
        <dbReference type="Google" id="ProtNLM"/>
    </source>
</evidence>
<dbReference type="InterPro" id="IPR008775">
    <property type="entry name" value="Phytyl_CoA_dOase-like"/>
</dbReference>
<dbReference type="PANTHER" id="PTHR31630:SF6">
    <property type="entry name" value="PHYTANOYL-COA DIOXYGENASE-RELATED"/>
    <property type="match status" value="1"/>
</dbReference>
<gene>
    <name evidence="1" type="ORF">WICPIJ_003088</name>
</gene>
<evidence type="ECO:0000313" key="1">
    <source>
        <dbReference type="EMBL" id="KAH3685934.1"/>
    </source>
</evidence>
<dbReference type="OrthoDB" id="445007at2759"/>
<keyword evidence="2" id="KW-1185">Reference proteome</keyword>
<proteinExistence type="predicted"/>
<dbReference type="AlphaFoldDB" id="A0A9P8QAL1"/>
<evidence type="ECO:0000313" key="2">
    <source>
        <dbReference type="Proteomes" id="UP000774326"/>
    </source>
</evidence>
<accession>A0A9P8QAL1</accession>
<dbReference type="Gene3D" id="2.60.120.620">
    <property type="entry name" value="q2cbj1_9rhob like domain"/>
    <property type="match status" value="1"/>
</dbReference>